<protein>
    <submittedName>
        <fullName evidence="3">Bicaudal D-like protein 1-like isoform X3</fullName>
    </submittedName>
</protein>
<feature type="compositionally biased region" description="Pro residues" evidence="1">
    <location>
        <begin position="41"/>
        <end position="54"/>
    </location>
</feature>
<reference evidence="3 4" key="1">
    <citation type="journal article" date="2018" name="Plant J.">
        <title>Genome sequences of Chlorella sorokiniana UTEX 1602 and Micractinium conductrix SAG 241.80: implications to maltose excretion by a green alga.</title>
        <authorList>
            <person name="Arriola M.B."/>
            <person name="Velmurugan N."/>
            <person name="Zhang Y."/>
            <person name="Plunkett M.H."/>
            <person name="Hondzo H."/>
            <person name="Barney B.M."/>
        </authorList>
    </citation>
    <scope>NUCLEOTIDE SEQUENCE [LARGE SCALE GENOMIC DNA]</scope>
    <source>
        <strain evidence="4">UTEX 1602</strain>
    </source>
</reference>
<gene>
    <name evidence="3" type="ORF">C2E21_2529</name>
</gene>
<proteinExistence type="predicted"/>
<feature type="region of interest" description="Disordered" evidence="1">
    <location>
        <begin position="32"/>
        <end position="71"/>
    </location>
</feature>
<organism evidence="3 4">
    <name type="scientific">Chlorella sorokiniana</name>
    <name type="common">Freshwater green alga</name>
    <dbReference type="NCBI Taxonomy" id="3076"/>
    <lineage>
        <taxon>Eukaryota</taxon>
        <taxon>Viridiplantae</taxon>
        <taxon>Chlorophyta</taxon>
        <taxon>core chlorophytes</taxon>
        <taxon>Trebouxiophyceae</taxon>
        <taxon>Chlorellales</taxon>
        <taxon>Chlorellaceae</taxon>
        <taxon>Chlorella clade</taxon>
        <taxon>Chlorella</taxon>
    </lineage>
</organism>
<dbReference type="AlphaFoldDB" id="A0A2P6TZ01"/>
<keyword evidence="4" id="KW-1185">Reference proteome</keyword>
<keyword evidence="2" id="KW-0472">Membrane</keyword>
<evidence type="ECO:0000256" key="2">
    <source>
        <dbReference type="SAM" id="Phobius"/>
    </source>
</evidence>
<evidence type="ECO:0000256" key="1">
    <source>
        <dbReference type="SAM" id="MobiDB-lite"/>
    </source>
</evidence>
<comment type="caution">
    <text evidence="3">The sequence shown here is derived from an EMBL/GenBank/DDBJ whole genome shotgun (WGS) entry which is preliminary data.</text>
</comment>
<dbReference type="Proteomes" id="UP000239899">
    <property type="component" value="Unassembled WGS sequence"/>
</dbReference>
<evidence type="ECO:0000313" key="4">
    <source>
        <dbReference type="Proteomes" id="UP000239899"/>
    </source>
</evidence>
<accession>A0A2P6TZ01</accession>
<evidence type="ECO:0000313" key="3">
    <source>
        <dbReference type="EMBL" id="PRW59297.1"/>
    </source>
</evidence>
<keyword evidence="2" id="KW-0812">Transmembrane</keyword>
<name>A0A2P6TZ01_CHLSO</name>
<keyword evidence="2" id="KW-1133">Transmembrane helix</keyword>
<feature type="transmembrane region" description="Helical" evidence="2">
    <location>
        <begin position="82"/>
        <end position="112"/>
    </location>
</feature>
<sequence>MAAARLGFCPALAAPGRLPRLEVCPRPLRKPALRRQAAAEPEPPALPPSPPPSQPQAEGQTGLPHPGPGSQKSPLLSFLNSVLLFCAVTCFALGAIPTACMSLFILGLALLVEER</sequence>
<dbReference type="EMBL" id="LHPG02000004">
    <property type="protein sequence ID" value="PRW59297.1"/>
    <property type="molecule type" value="Genomic_DNA"/>
</dbReference>